<dbReference type="AlphaFoldDB" id="A0A914B5Y6"/>
<dbReference type="GO" id="GO:0004497">
    <property type="term" value="F:monooxygenase activity"/>
    <property type="evidence" value="ECO:0007669"/>
    <property type="project" value="UniProtKB-KW"/>
</dbReference>
<feature type="region of interest" description="Disordered" evidence="6">
    <location>
        <begin position="489"/>
        <end position="510"/>
    </location>
</feature>
<organism evidence="7 8">
    <name type="scientific">Patiria miniata</name>
    <name type="common">Bat star</name>
    <name type="synonym">Asterina miniata</name>
    <dbReference type="NCBI Taxonomy" id="46514"/>
    <lineage>
        <taxon>Eukaryota</taxon>
        <taxon>Metazoa</taxon>
        <taxon>Echinodermata</taxon>
        <taxon>Eleutherozoa</taxon>
        <taxon>Asterozoa</taxon>
        <taxon>Asteroidea</taxon>
        <taxon>Valvatacea</taxon>
        <taxon>Valvatida</taxon>
        <taxon>Asterinidae</taxon>
        <taxon>Patiria</taxon>
    </lineage>
</organism>
<dbReference type="Proteomes" id="UP000887568">
    <property type="component" value="Unplaced"/>
</dbReference>
<keyword evidence="5" id="KW-0560">Oxidoreductase</keyword>
<evidence type="ECO:0000256" key="5">
    <source>
        <dbReference type="RuleBase" id="RU000461"/>
    </source>
</evidence>
<dbReference type="GO" id="GO:0016705">
    <property type="term" value="F:oxidoreductase activity, acting on paired donors, with incorporation or reduction of molecular oxygen"/>
    <property type="evidence" value="ECO:0007669"/>
    <property type="project" value="InterPro"/>
</dbReference>
<dbReference type="SUPFAM" id="SSF48264">
    <property type="entry name" value="Cytochrome P450"/>
    <property type="match status" value="1"/>
</dbReference>
<dbReference type="EnsemblMetazoa" id="XM_038215718.1">
    <property type="protein sequence ID" value="XP_038071646.1"/>
    <property type="gene ID" value="LOC119740418"/>
</dbReference>
<proteinExistence type="inferred from homology"/>
<dbReference type="InterPro" id="IPR036396">
    <property type="entry name" value="Cyt_P450_sf"/>
</dbReference>
<dbReference type="GO" id="GO:0020037">
    <property type="term" value="F:heme binding"/>
    <property type="evidence" value="ECO:0007669"/>
    <property type="project" value="InterPro"/>
</dbReference>
<evidence type="ECO:0008006" key="9">
    <source>
        <dbReference type="Google" id="ProtNLM"/>
    </source>
</evidence>
<dbReference type="GO" id="GO:0005506">
    <property type="term" value="F:iron ion binding"/>
    <property type="evidence" value="ECO:0007669"/>
    <property type="project" value="InterPro"/>
</dbReference>
<dbReference type="InterPro" id="IPR050182">
    <property type="entry name" value="Cytochrome_P450_fam2"/>
</dbReference>
<dbReference type="Gene3D" id="1.10.630.10">
    <property type="entry name" value="Cytochrome P450"/>
    <property type="match status" value="1"/>
</dbReference>
<dbReference type="InterPro" id="IPR001128">
    <property type="entry name" value="Cyt_P450"/>
</dbReference>
<evidence type="ECO:0000313" key="8">
    <source>
        <dbReference type="Proteomes" id="UP000887568"/>
    </source>
</evidence>
<dbReference type="PANTHER" id="PTHR24300">
    <property type="entry name" value="CYTOCHROME P450 508A4-RELATED"/>
    <property type="match status" value="1"/>
</dbReference>
<keyword evidence="8" id="KW-1185">Reference proteome</keyword>
<keyword evidence="3 4" id="KW-0408">Iron</keyword>
<protein>
    <recommendedName>
        <fullName evidence="9">Cytochrome P450</fullName>
    </recommendedName>
</protein>
<dbReference type="GeneID" id="119740418"/>
<evidence type="ECO:0000256" key="4">
    <source>
        <dbReference type="PIRSR" id="PIRSR602401-1"/>
    </source>
</evidence>
<comment type="cofactor">
    <cofactor evidence="4">
        <name>heme</name>
        <dbReference type="ChEBI" id="CHEBI:30413"/>
    </cofactor>
</comment>
<keyword evidence="5" id="KW-0503">Monooxygenase</keyword>
<evidence type="ECO:0000256" key="2">
    <source>
        <dbReference type="ARBA" id="ARBA00022723"/>
    </source>
</evidence>
<dbReference type="PROSITE" id="PS00086">
    <property type="entry name" value="CYTOCHROME_P450"/>
    <property type="match status" value="1"/>
</dbReference>
<dbReference type="RefSeq" id="XP_038071646.1">
    <property type="nucleotide sequence ID" value="XM_038215718.1"/>
</dbReference>
<keyword evidence="2 4" id="KW-0479">Metal-binding</keyword>
<dbReference type="InterPro" id="IPR002401">
    <property type="entry name" value="Cyt_P450_E_grp-I"/>
</dbReference>
<dbReference type="OrthoDB" id="1844152at2759"/>
<dbReference type="PRINTS" id="PR00463">
    <property type="entry name" value="EP450I"/>
</dbReference>
<feature type="binding site" description="axial binding residue" evidence="4">
    <location>
        <position position="455"/>
    </location>
    <ligand>
        <name>heme</name>
        <dbReference type="ChEBI" id="CHEBI:30413"/>
    </ligand>
    <ligandPart>
        <name>Fe</name>
        <dbReference type="ChEBI" id="CHEBI:18248"/>
    </ligandPart>
</feature>
<dbReference type="InterPro" id="IPR017972">
    <property type="entry name" value="Cyt_P450_CS"/>
</dbReference>
<evidence type="ECO:0000256" key="6">
    <source>
        <dbReference type="SAM" id="MobiDB-lite"/>
    </source>
</evidence>
<accession>A0A914B5Y6</accession>
<keyword evidence="4 5" id="KW-0349">Heme</keyword>
<dbReference type="OMA" id="RCNVIPC"/>
<dbReference type="PANTHER" id="PTHR24300:SF417">
    <property type="entry name" value="CYTOCHROME P450 508B1-RELATED"/>
    <property type="match status" value="1"/>
</dbReference>
<evidence type="ECO:0000256" key="3">
    <source>
        <dbReference type="ARBA" id="ARBA00023004"/>
    </source>
</evidence>
<evidence type="ECO:0000256" key="1">
    <source>
        <dbReference type="ARBA" id="ARBA00010617"/>
    </source>
</evidence>
<reference evidence="7" key="1">
    <citation type="submission" date="2022-11" db="UniProtKB">
        <authorList>
            <consortium name="EnsemblMetazoa"/>
        </authorList>
    </citation>
    <scope>IDENTIFICATION</scope>
</reference>
<dbReference type="PRINTS" id="PR00385">
    <property type="entry name" value="P450"/>
</dbReference>
<dbReference type="FunFam" id="1.10.630.10:FF:000094">
    <property type="entry name" value="cytochrome P450 2J6-like"/>
    <property type="match status" value="1"/>
</dbReference>
<sequence length="510" mass="57336">MRMAVLHSSVILRCLARLLQGSFVSLVLVALAWALLQYNSRGMKRLPHGPTGLPLLGYIPFLGRKPYLTFTRLARRYGSVFSVQLGAKLLVVLNGRKAIREAFVTKSRAFSGRPRWVLNRVNQGKGIANQQANPTWREHRRFVLSVMRSIGEGRTQMENKVAEEVSHLIAEFSSHHGKAMDMTYPVQLAFSNVICSVCFGQRYQPNDPDFKRLLHMADVFFSHLTSASAANFIPLLWYLPLPGHRAVQETYAGILDFVSARVEEHKANLDPDSPRDLIDIYLIEIAKRRAESPDLPTENGFTEDYVQHVVADLFFGGTETVNAGVLWGFVCMVMYPDIQTRVQEELDEVVGQNRAPTMADRAHLPYTQATLQEINRRCNVIPCAIPHVTTEDVEMNGFILPKGTTVTANLYSAHMDPVYWREPERFDPTRFLDETGTLIKGNDSYMPFSLGPRACLGEQLAKCEMFLTFTGILQKFRLELPEGGAPPTLDGLPGITHAPRATKIRPVPRD</sequence>
<evidence type="ECO:0000313" key="7">
    <source>
        <dbReference type="EnsemblMetazoa" id="XP_038071646.1"/>
    </source>
</evidence>
<name>A0A914B5Y6_PATMI</name>
<dbReference type="Pfam" id="PF00067">
    <property type="entry name" value="p450"/>
    <property type="match status" value="1"/>
</dbReference>
<comment type="similarity">
    <text evidence="1 5">Belongs to the cytochrome P450 family.</text>
</comment>